<accession>A0A8H3PJD3</accession>
<keyword evidence="4" id="KW-1185">Reference proteome</keyword>
<dbReference type="EMBL" id="CAJPDT010000153">
    <property type="protein sequence ID" value="CAF9941660.1"/>
    <property type="molecule type" value="Genomic_DNA"/>
</dbReference>
<reference evidence="3" key="1">
    <citation type="submission" date="2021-03" db="EMBL/GenBank/DDBJ databases">
        <authorList>
            <person name="Tagirdzhanova G."/>
        </authorList>
    </citation>
    <scope>NUCLEOTIDE SEQUENCE</scope>
</reference>
<dbReference type="PANTHER" id="PTHR42060:SF1">
    <property type="entry name" value="NHL REPEAT-CONTAINING PROTEIN"/>
    <property type="match status" value="1"/>
</dbReference>
<dbReference type="InterPro" id="IPR052998">
    <property type="entry name" value="Hetero-Diels-Alderase-like"/>
</dbReference>
<evidence type="ECO:0000256" key="1">
    <source>
        <dbReference type="SAM" id="SignalP"/>
    </source>
</evidence>
<feature type="domain" description="SMP-30/Gluconolactonase/LRE-like region" evidence="2">
    <location>
        <begin position="198"/>
        <end position="303"/>
    </location>
</feature>
<dbReference type="InterPro" id="IPR011042">
    <property type="entry name" value="6-blade_b-propeller_TolB-like"/>
</dbReference>
<proteinExistence type="predicted"/>
<evidence type="ECO:0000259" key="2">
    <source>
        <dbReference type="Pfam" id="PF08450"/>
    </source>
</evidence>
<name>A0A8H3PJD3_9LECA</name>
<dbReference type="SUPFAM" id="SSF63829">
    <property type="entry name" value="Calcium-dependent phosphotriesterase"/>
    <property type="match status" value="1"/>
</dbReference>
<evidence type="ECO:0000313" key="4">
    <source>
        <dbReference type="Proteomes" id="UP000664534"/>
    </source>
</evidence>
<feature type="chain" id="PRO_5034809197" description="SMP-30/Gluconolactonase/LRE-like region domain-containing protein" evidence="1">
    <location>
        <begin position="20"/>
        <end position="330"/>
    </location>
</feature>
<keyword evidence="1" id="KW-0732">Signal</keyword>
<feature type="signal peptide" evidence="1">
    <location>
        <begin position="1"/>
        <end position="19"/>
    </location>
</feature>
<dbReference type="Proteomes" id="UP000664534">
    <property type="component" value="Unassembled WGS sequence"/>
</dbReference>
<evidence type="ECO:0000313" key="3">
    <source>
        <dbReference type="EMBL" id="CAF9941660.1"/>
    </source>
</evidence>
<dbReference type="PANTHER" id="PTHR42060">
    <property type="entry name" value="NHL REPEAT-CONTAINING PROTEIN-RELATED"/>
    <property type="match status" value="1"/>
</dbReference>
<dbReference type="OrthoDB" id="9977941at2759"/>
<protein>
    <recommendedName>
        <fullName evidence="2">SMP-30/Gluconolactonase/LRE-like region domain-containing protein</fullName>
    </recommendedName>
</protein>
<dbReference type="InterPro" id="IPR013658">
    <property type="entry name" value="SGL"/>
</dbReference>
<dbReference type="AlphaFoldDB" id="A0A8H3PJD3"/>
<organism evidence="3 4">
    <name type="scientific">Imshaugia aleurites</name>
    <dbReference type="NCBI Taxonomy" id="172621"/>
    <lineage>
        <taxon>Eukaryota</taxon>
        <taxon>Fungi</taxon>
        <taxon>Dikarya</taxon>
        <taxon>Ascomycota</taxon>
        <taxon>Pezizomycotina</taxon>
        <taxon>Lecanoromycetes</taxon>
        <taxon>OSLEUM clade</taxon>
        <taxon>Lecanoromycetidae</taxon>
        <taxon>Lecanorales</taxon>
        <taxon>Lecanorineae</taxon>
        <taxon>Parmeliaceae</taxon>
        <taxon>Imshaugia</taxon>
    </lineage>
</organism>
<dbReference type="Gene3D" id="2.120.10.30">
    <property type="entry name" value="TolB, C-terminal domain"/>
    <property type="match status" value="1"/>
</dbReference>
<comment type="caution">
    <text evidence="3">The sequence shown here is derived from an EMBL/GenBank/DDBJ whole genome shotgun (WGS) entry which is preliminary data.</text>
</comment>
<gene>
    <name evidence="3" type="ORF">IMSHALPRED_002839</name>
</gene>
<dbReference type="Pfam" id="PF08450">
    <property type="entry name" value="SGL"/>
    <property type="match status" value="1"/>
</dbReference>
<sequence length="330" mass="35043">MYHSKLAALLYAIIPFGLALDPTRLVYQFPGNDTWIENLFVRPSGSLLISLKTTPDVYLIDPLAQNPKPLLIHDFTANTWLSGITSTDASTYYVIGANATWEDPSPTPGSTFIYRIHFPSSSSSPSISIAAHVKDAVFLNGFLMLNPTTLLSSDSTLGVVWAIDITTGASRIVIKDPLFAPTPSNPKIGINGIRLLNSHTLYFANSAQLLLGKVPIHSNGTAVGGAVKIASATPGTYFDDFALDRFGNAFVATASGDSVVKVMRNGSVQVIAGMENTTEIAQPTSAQFGRTEEDSHVLYVTTTGGLKYPIDGHIVVGGQIVAVDTRGAAG</sequence>